<proteinExistence type="predicted"/>
<organism evidence="1 2">
    <name type="scientific">Nesterenkonia rhizosphaerae</name>
    <dbReference type="NCBI Taxonomy" id="1348272"/>
    <lineage>
        <taxon>Bacteria</taxon>
        <taxon>Bacillati</taxon>
        <taxon>Actinomycetota</taxon>
        <taxon>Actinomycetes</taxon>
        <taxon>Micrococcales</taxon>
        <taxon>Micrococcaceae</taxon>
        <taxon>Nesterenkonia</taxon>
    </lineage>
</organism>
<name>A0ABP9FX61_9MICC</name>
<dbReference type="Proteomes" id="UP001500368">
    <property type="component" value="Unassembled WGS sequence"/>
</dbReference>
<accession>A0ABP9FX61</accession>
<keyword evidence="2" id="KW-1185">Reference proteome</keyword>
<sequence>MPDQPGSVEDYEGARDDAEVGACESHDGVLQVEGTVTNPESDDQDYRVYVSAMDGNETMGIIQVDITGVAGGDAAEWRTEFPLSGVDLDCVLRVERFASQ</sequence>
<comment type="caution">
    <text evidence="1">The sequence shown here is derived from an EMBL/GenBank/DDBJ whole genome shotgun (WGS) entry which is preliminary data.</text>
</comment>
<reference evidence="2" key="1">
    <citation type="journal article" date="2019" name="Int. J. Syst. Evol. Microbiol.">
        <title>The Global Catalogue of Microorganisms (GCM) 10K type strain sequencing project: providing services to taxonomists for standard genome sequencing and annotation.</title>
        <authorList>
            <consortium name="The Broad Institute Genomics Platform"/>
            <consortium name="The Broad Institute Genome Sequencing Center for Infectious Disease"/>
            <person name="Wu L."/>
            <person name="Ma J."/>
        </authorList>
    </citation>
    <scope>NUCLEOTIDE SEQUENCE [LARGE SCALE GENOMIC DNA]</scope>
    <source>
        <strain evidence="2">JCM 19129</strain>
    </source>
</reference>
<evidence type="ECO:0000313" key="2">
    <source>
        <dbReference type="Proteomes" id="UP001500368"/>
    </source>
</evidence>
<dbReference type="EMBL" id="BAABLW010000007">
    <property type="protein sequence ID" value="GAA4919922.1"/>
    <property type="molecule type" value="Genomic_DNA"/>
</dbReference>
<gene>
    <name evidence="1" type="ORF">GCM10025790_14900</name>
</gene>
<protein>
    <submittedName>
        <fullName evidence="1">Uncharacterized protein</fullName>
    </submittedName>
</protein>
<evidence type="ECO:0000313" key="1">
    <source>
        <dbReference type="EMBL" id="GAA4919922.1"/>
    </source>
</evidence>